<protein>
    <recommendedName>
        <fullName evidence="1">Biotin carboxylase C-terminal domain-containing protein</fullName>
    </recommendedName>
</protein>
<feature type="domain" description="Biotin carboxylase C-terminal" evidence="1">
    <location>
        <begin position="177"/>
        <end position="290"/>
    </location>
</feature>
<dbReference type="Gene3D" id="3.30.470.20">
    <property type="entry name" value="ATP-grasp fold, B domain"/>
    <property type="match status" value="1"/>
</dbReference>
<dbReference type="EMBL" id="CAJNNV010017303">
    <property type="protein sequence ID" value="CAE8605048.1"/>
    <property type="molecule type" value="Genomic_DNA"/>
</dbReference>
<dbReference type="OrthoDB" id="431640at2759"/>
<dbReference type="PANTHER" id="PTHR45007">
    <property type="entry name" value="CARBOXYLASE, PUTATIVE (AFU_ORTHOLOGUE AFUA_5G07570)-RELATED"/>
    <property type="match status" value="1"/>
</dbReference>
<name>A0A813EUG2_POLGL</name>
<dbReference type="SUPFAM" id="SSF51246">
    <property type="entry name" value="Rudiment single hybrid motif"/>
    <property type="match status" value="1"/>
</dbReference>
<sequence length="291" mass="31413">MRLVRLDEEINEAYERCVSEATTAFGNGAVFLEEFLDEVRHIEVQIVADGHGGVKHLYERDCSVQLRSQKVVEVAPARMHPGLRERILDCVVNLARKANYRRVGTVEFMVAGPRSALCLHGGENPRIQVEHTITEEVTNVDIVKTQLGIAGGSKLEDLGLPGGPGNALSPLRSFSIQCRVSLAPGGGSTVADYSEPYGEGVRIDAALYQGGSPSMHYDPLVGKPICFASGEGIESSPSQIGEEAFQACRERTIAAFDAYQITGVNTNKDTLKGILAHPGFVTNEVLLSFDS</sequence>
<dbReference type="InterPro" id="IPR005482">
    <property type="entry name" value="Biotin_COase_C"/>
</dbReference>
<evidence type="ECO:0000313" key="3">
    <source>
        <dbReference type="Proteomes" id="UP000654075"/>
    </source>
</evidence>
<dbReference type="SMART" id="SM00878">
    <property type="entry name" value="Biotin_carb_C"/>
    <property type="match status" value="1"/>
</dbReference>
<evidence type="ECO:0000313" key="2">
    <source>
        <dbReference type="EMBL" id="CAE8605048.1"/>
    </source>
</evidence>
<dbReference type="InterPro" id="IPR011054">
    <property type="entry name" value="Rudment_hybrid_motif"/>
</dbReference>
<gene>
    <name evidence="2" type="ORF">PGLA1383_LOCUS23183</name>
</gene>
<dbReference type="GO" id="GO:0005524">
    <property type="term" value="F:ATP binding"/>
    <property type="evidence" value="ECO:0007669"/>
    <property type="project" value="InterPro"/>
</dbReference>
<dbReference type="Pfam" id="PF02786">
    <property type="entry name" value="CPSase_L_D2"/>
    <property type="match status" value="1"/>
</dbReference>
<dbReference type="AlphaFoldDB" id="A0A813EUG2"/>
<organism evidence="2 3">
    <name type="scientific">Polarella glacialis</name>
    <name type="common">Dinoflagellate</name>
    <dbReference type="NCBI Taxonomy" id="89957"/>
    <lineage>
        <taxon>Eukaryota</taxon>
        <taxon>Sar</taxon>
        <taxon>Alveolata</taxon>
        <taxon>Dinophyceae</taxon>
        <taxon>Suessiales</taxon>
        <taxon>Suessiaceae</taxon>
        <taxon>Polarella</taxon>
    </lineage>
</organism>
<dbReference type="Proteomes" id="UP000654075">
    <property type="component" value="Unassembled WGS sequence"/>
</dbReference>
<accession>A0A813EUG2</accession>
<comment type="caution">
    <text evidence="2">The sequence shown here is derived from an EMBL/GenBank/DDBJ whole genome shotgun (WGS) entry which is preliminary data.</text>
</comment>
<evidence type="ECO:0000259" key="1">
    <source>
        <dbReference type="SMART" id="SM00878"/>
    </source>
</evidence>
<dbReference type="InterPro" id="IPR005479">
    <property type="entry name" value="CPAse_ATP-bd"/>
</dbReference>
<proteinExistence type="predicted"/>
<dbReference type="PANTHER" id="PTHR45007:SF1">
    <property type="entry name" value="CARBOXYLASE, PUTATIVE (AFU_ORTHOLOGUE AFUA_5G07570)-RELATED"/>
    <property type="match status" value="1"/>
</dbReference>
<dbReference type="Pfam" id="PF02785">
    <property type="entry name" value="Biotin_carb_C"/>
    <property type="match status" value="1"/>
</dbReference>
<dbReference type="SUPFAM" id="SSF56059">
    <property type="entry name" value="Glutathione synthetase ATP-binding domain-like"/>
    <property type="match status" value="1"/>
</dbReference>
<reference evidence="2" key="1">
    <citation type="submission" date="2021-02" db="EMBL/GenBank/DDBJ databases">
        <authorList>
            <person name="Dougan E. K."/>
            <person name="Rhodes N."/>
            <person name="Thang M."/>
            <person name="Chan C."/>
        </authorList>
    </citation>
    <scope>NUCLEOTIDE SEQUENCE</scope>
</reference>
<keyword evidence="3" id="KW-1185">Reference proteome</keyword>